<evidence type="ECO:0000256" key="7">
    <source>
        <dbReference type="ARBA" id="ARBA00023002"/>
    </source>
</evidence>
<dbReference type="InterPro" id="IPR001433">
    <property type="entry name" value="OxRdtase_FAD/NAD-bd"/>
</dbReference>
<comment type="caution">
    <text evidence="11">The sequence shown here is derived from an EMBL/GenBank/DDBJ whole genome shotgun (WGS) entry which is preliminary data.</text>
</comment>
<evidence type="ECO:0000256" key="8">
    <source>
        <dbReference type="SAM" id="MobiDB-lite"/>
    </source>
</evidence>
<sequence length="735" mass="82838">MPGQQPATLAGTTQAAPNLIEEKTMGEPVLAASVAKPTMMEGRNLILLYGSETGNSEEIAMELAKMAERLHFNTVVGEMDDFKLTDLLRYSLAIFVTSTTGQGDMPKNTTTLWKSLRRTKLNNTNCLAPVKFSIFGLGDSSYPKFNWAARKLRVRLLQLGASEFFRPGEADERHENGRVKFEILSLLTHNSDHRLDSIYLPWYQELRESLLSQFPLPKGIEPIPDDAQLPPKYNIRLVPSTGSVKDKVTNGEGHVSQVEDNEQLAAKFERMSTDSESTEAPGQKDGTDVPDFPPAKLLPIPGSFTAQVVRNKRVTPGDHWQDVRHIEFELRSPGRNGAMSFAGQTLLIYPKNYPKDVQKLIDLMGWSEVAEQRIEIVWAKGTRPRDYHFSKDATIRDVLTHNFDISAVPKRTFLDFMAYHTTNPLEKERLHELTQRGDSDEFYDYTSRPRRTILEVLEDFPGVKIPYTRLLEFPIIRPREFSLCNGGDPTVNAKDLVVSNEQDTTTTDVYKFEILAALVHYRTIIRKPRQGLCSRYLRHLPVGTTVQIGIKPPSSPFAMDDPSFYSRPLIGVATGTGIAPFRALLQDRCLVQEDQKKLGPTLLFFGCRNAAADFHFQEEWGAVPNLTVYPAFSRDNDSSSSTEEETKLALQRAAGIYDAGKNYVQHQIRQHAAKVGELLRQNPIIVVCGNSGRMPKSVREALEDAAVRSGVVADREEAKGWFDRKENCVYWQETW</sequence>
<dbReference type="SUPFAM" id="SSF52343">
    <property type="entry name" value="Ferredoxin reductase-like, C-terminal NADP-linked domain"/>
    <property type="match status" value="1"/>
</dbReference>
<dbReference type="InterPro" id="IPR029039">
    <property type="entry name" value="Flavoprotein-like_sf"/>
</dbReference>
<dbReference type="PRINTS" id="PR00369">
    <property type="entry name" value="FLAVODOXIN"/>
</dbReference>
<dbReference type="InterPro" id="IPR003097">
    <property type="entry name" value="CysJ-like_FAD-binding"/>
</dbReference>
<keyword evidence="4" id="KW-0288">FMN</keyword>
<dbReference type="InterPro" id="IPR017938">
    <property type="entry name" value="Riboflavin_synthase-like_b-brl"/>
</dbReference>
<proteinExistence type="predicted"/>
<dbReference type="SUPFAM" id="SSF52218">
    <property type="entry name" value="Flavoproteins"/>
    <property type="match status" value="1"/>
</dbReference>
<feature type="region of interest" description="Disordered" evidence="8">
    <location>
        <begin position="270"/>
        <end position="289"/>
    </location>
</feature>
<evidence type="ECO:0000256" key="3">
    <source>
        <dbReference type="ARBA" id="ARBA00022630"/>
    </source>
</evidence>
<dbReference type="Pfam" id="PF00667">
    <property type="entry name" value="FAD_binding_1"/>
    <property type="match status" value="1"/>
</dbReference>
<dbReference type="PROSITE" id="PS50902">
    <property type="entry name" value="FLAVODOXIN_LIKE"/>
    <property type="match status" value="1"/>
</dbReference>
<gene>
    <name evidence="11" type="ORF">QR685DRAFT_543598</name>
</gene>
<dbReference type="InterPro" id="IPR001094">
    <property type="entry name" value="Flavdoxin-like"/>
</dbReference>
<evidence type="ECO:0000256" key="4">
    <source>
        <dbReference type="ARBA" id="ARBA00022643"/>
    </source>
</evidence>
<dbReference type="PANTHER" id="PTHR19384">
    <property type="entry name" value="NITRIC OXIDE SYNTHASE-RELATED"/>
    <property type="match status" value="1"/>
</dbReference>
<comment type="cofactor">
    <cofactor evidence="2">
        <name>FAD</name>
        <dbReference type="ChEBI" id="CHEBI:57692"/>
    </cofactor>
</comment>
<dbReference type="PANTHER" id="PTHR19384:SF10">
    <property type="entry name" value="NADPH-DEPENDENT DIFLAVIN OXIDOREDUCTASE 1"/>
    <property type="match status" value="1"/>
</dbReference>
<feature type="domain" description="Flavodoxin-like" evidence="9">
    <location>
        <begin position="45"/>
        <end position="207"/>
    </location>
</feature>
<dbReference type="PROSITE" id="PS51384">
    <property type="entry name" value="FAD_FR"/>
    <property type="match status" value="1"/>
</dbReference>
<reference evidence="11 12" key="1">
    <citation type="submission" date="2023-09" db="EMBL/GenBank/DDBJ databases">
        <title>Multi-omics analysis of a traditional fermented food reveals byproduct-associated fungal strains for waste-to-food upcycling.</title>
        <authorList>
            <consortium name="Lawrence Berkeley National Laboratory"/>
            <person name="Rekdal V.M."/>
            <person name="Villalobos-Escobedo J.M."/>
            <person name="Rodriguez-Valeron N."/>
            <person name="Garcia M.O."/>
            <person name="Vasquez D.P."/>
            <person name="Damayanti I."/>
            <person name="Sorensen P.M."/>
            <person name="Baidoo E.E."/>
            <person name="De Carvalho A.C."/>
            <person name="Riley R."/>
            <person name="Lipzen A."/>
            <person name="He G."/>
            <person name="Yan M."/>
            <person name="Haridas S."/>
            <person name="Daum C."/>
            <person name="Yoshinaga Y."/>
            <person name="Ng V."/>
            <person name="Grigoriev I.V."/>
            <person name="Munk R."/>
            <person name="Nuraida L."/>
            <person name="Wijaya C.H."/>
            <person name="Morales P.-C."/>
            <person name="Keasling J.D."/>
        </authorList>
    </citation>
    <scope>NUCLEOTIDE SEQUENCE [LARGE SCALE GENOMIC DNA]</scope>
    <source>
        <strain evidence="11 12">FGSC 2613</strain>
    </source>
</reference>
<organism evidence="11 12">
    <name type="scientific">Neurospora intermedia</name>
    <dbReference type="NCBI Taxonomy" id="5142"/>
    <lineage>
        <taxon>Eukaryota</taxon>
        <taxon>Fungi</taxon>
        <taxon>Dikarya</taxon>
        <taxon>Ascomycota</taxon>
        <taxon>Pezizomycotina</taxon>
        <taxon>Sordariomycetes</taxon>
        <taxon>Sordariomycetidae</taxon>
        <taxon>Sordariales</taxon>
        <taxon>Sordariaceae</taxon>
        <taxon>Neurospora</taxon>
    </lineage>
</organism>
<dbReference type="InterPro" id="IPR017927">
    <property type="entry name" value="FAD-bd_FR_type"/>
</dbReference>
<dbReference type="EMBL" id="JAVLET010000003">
    <property type="protein sequence ID" value="KAL0472405.1"/>
    <property type="molecule type" value="Genomic_DNA"/>
</dbReference>
<evidence type="ECO:0000313" key="12">
    <source>
        <dbReference type="Proteomes" id="UP001451303"/>
    </source>
</evidence>
<dbReference type="InterPro" id="IPR023173">
    <property type="entry name" value="NADPH_Cyt_P450_Rdtase_alpha"/>
</dbReference>
<evidence type="ECO:0000256" key="1">
    <source>
        <dbReference type="ARBA" id="ARBA00001917"/>
    </source>
</evidence>
<keyword evidence="5" id="KW-0274">FAD</keyword>
<dbReference type="InterPro" id="IPR039261">
    <property type="entry name" value="FNR_nucleotide-bd"/>
</dbReference>
<accession>A0ABR3DIC0</accession>
<evidence type="ECO:0000256" key="5">
    <source>
        <dbReference type="ARBA" id="ARBA00022827"/>
    </source>
</evidence>
<protein>
    <submittedName>
        <fullName evidence="11">NADPH-dependent FMN/FAD containing oxidoreductase</fullName>
    </submittedName>
</protein>
<keyword evidence="7" id="KW-0560">Oxidoreductase</keyword>
<dbReference type="Gene3D" id="1.20.990.10">
    <property type="entry name" value="NADPH-cytochrome p450 Reductase, Chain A, domain 3"/>
    <property type="match status" value="1"/>
</dbReference>
<keyword evidence="3" id="KW-0285">Flavoprotein</keyword>
<dbReference type="InterPro" id="IPR008254">
    <property type="entry name" value="Flavodoxin/NO_synth"/>
</dbReference>
<dbReference type="Gene3D" id="2.40.30.10">
    <property type="entry name" value="Translation factors"/>
    <property type="match status" value="1"/>
</dbReference>
<evidence type="ECO:0000256" key="2">
    <source>
        <dbReference type="ARBA" id="ARBA00001974"/>
    </source>
</evidence>
<dbReference type="Pfam" id="PF00258">
    <property type="entry name" value="Flavodoxin_1"/>
    <property type="match status" value="1"/>
</dbReference>
<dbReference type="PRINTS" id="PR00371">
    <property type="entry name" value="FPNCR"/>
</dbReference>
<evidence type="ECO:0000313" key="11">
    <source>
        <dbReference type="EMBL" id="KAL0472405.1"/>
    </source>
</evidence>
<evidence type="ECO:0000256" key="6">
    <source>
        <dbReference type="ARBA" id="ARBA00022857"/>
    </source>
</evidence>
<comment type="cofactor">
    <cofactor evidence="1">
        <name>FMN</name>
        <dbReference type="ChEBI" id="CHEBI:58210"/>
    </cofactor>
</comment>
<dbReference type="Pfam" id="PF00175">
    <property type="entry name" value="NAD_binding_1"/>
    <property type="match status" value="1"/>
</dbReference>
<keyword evidence="6" id="KW-0521">NADP</keyword>
<name>A0ABR3DIC0_NEUIN</name>
<keyword evidence="12" id="KW-1185">Reference proteome</keyword>
<dbReference type="Proteomes" id="UP001451303">
    <property type="component" value="Unassembled WGS sequence"/>
</dbReference>
<evidence type="ECO:0000259" key="10">
    <source>
        <dbReference type="PROSITE" id="PS51384"/>
    </source>
</evidence>
<dbReference type="SUPFAM" id="SSF63380">
    <property type="entry name" value="Riboflavin synthase domain-like"/>
    <property type="match status" value="1"/>
</dbReference>
<feature type="domain" description="FAD-binding FR-type" evidence="10">
    <location>
        <begin position="301"/>
        <end position="560"/>
    </location>
</feature>
<dbReference type="Gene3D" id="3.40.50.80">
    <property type="entry name" value="Nucleotide-binding domain of ferredoxin-NADP reductase (FNR) module"/>
    <property type="match status" value="1"/>
</dbReference>
<evidence type="ECO:0000259" key="9">
    <source>
        <dbReference type="PROSITE" id="PS50902"/>
    </source>
</evidence>
<dbReference type="InterPro" id="IPR001709">
    <property type="entry name" value="Flavoprot_Pyr_Nucl_cyt_Rdtase"/>
</dbReference>
<dbReference type="Gene3D" id="3.40.50.360">
    <property type="match status" value="1"/>
</dbReference>